<dbReference type="InterPro" id="IPR036908">
    <property type="entry name" value="RlpA-like_sf"/>
</dbReference>
<dbReference type="STRING" id="441959.B8MJD2"/>
<dbReference type="EMBL" id="EQ962657">
    <property type="protein sequence ID" value="EED14721.1"/>
    <property type="molecule type" value="Genomic_DNA"/>
</dbReference>
<dbReference type="Gene3D" id="2.40.40.10">
    <property type="entry name" value="RlpA-like domain"/>
    <property type="match status" value="1"/>
</dbReference>
<dbReference type="PhylomeDB" id="B8MJD2"/>
<dbReference type="HOGENOM" id="CLU_068309_1_0_1"/>
<feature type="signal peptide" evidence="1">
    <location>
        <begin position="1"/>
        <end position="17"/>
    </location>
</feature>
<feature type="chain" id="PRO_5002877636" evidence="1">
    <location>
        <begin position="18"/>
        <end position="199"/>
    </location>
</feature>
<keyword evidence="3" id="KW-1185">Reference proteome</keyword>
<organism evidence="2 3">
    <name type="scientific">Talaromyces stipitatus (strain ATCC 10500 / CBS 375.48 / QM 6759 / NRRL 1006)</name>
    <name type="common">Penicillium stipitatum</name>
    <dbReference type="NCBI Taxonomy" id="441959"/>
    <lineage>
        <taxon>Eukaryota</taxon>
        <taxon>Fungi</taxon>
        <taxon>Dikarya</taxon>
        <taxon>Ascomycota</taxon>
        <taxon>Pezizomycotina</taxon>
        <taxon>Eurotiomycetes</taxon>
        <taxon>Eurotiomycetidae</taxon>
        <taxon>Eurotiales</taxon>
        <taxon>Trichocomaceae</taxon>
        <taxon>Talaromyces</taxon>
        <taxon>Talaromyces sect. Talaromyces</taxon>
    </lineage>
</organism>
<dbReference type="GeneID" id="8102973"/>
<keyword evidence="1" id="KW-0732">Signal</keyword>
<dbReference type="OMA" id="FVECNFF"/>
<evidence type="ECO:0000313" key="3">
    <source>
        <dbReference type="Proteomes" id="UP000001745"/>
    </source>
</evidence>
<accession>B8MJD2</accession>
<gene>
    <name evidence="2" type="ORF">TSTA_041960</name>
</gene>
<dbReference type="OrthoDB" id="2564987at2759"/>
<dbReference type="Proteomes" id="UP000001745">
    <property type="component" value="Unassembled WGS sequence"/>
</dbReference>
<evidence type="ECO:0000256" key="1">
    <source>
        <dbReference type="SAM" id="SignalP"/>
    </source>
</evidence>
<dbReference type="InParanoid" id="B8MJD2"/>
<dbReference type="AlphaFoldDB" id="B8MJD2"/>
<evidence type="ECO:0000313" key="2">
    <source>
        <dbReference type="EMBL" id="EED14721.1"/>
    </source>
</evidence>
<proteinExistence type="predicted"/>
<dbReference type="eggNOG" id="ENOG502SNFG">
    <property type="taxonomic scope" value="Eukaryota"/>
</dbReference>
<dbReference type="CDD" id="cd22191">
    <property type="entry name" value="DPBB_RlpA_EXP_N-like"/>
    <property type="match status" value="1"/>
</dbReference>
<name>B8MJD2_TALSN</name>
<dbReference type="RefSeq" id="XP_002484674.1">
    <property type="nucleotide sequence ID" value="XM_002484629.1"/>
</dbReference>
<reference evidence="3" key="1">
    <citation type="journal article" date="2015" name="Genome Announc.">
        <title>Genome sequence of the AIDS-associated pathogen Penicillium marneffei (ATCC18224) and its near taxonomic relative Talaromyces stipitatus (ATCC10500).</title>
        <authorList>
            <person name="Nierman W.C."/>
            <person name="Fedorova-Abrams N.D."/>
            <person name="Andrianopoulos A."/>
        </authorList>
    </citation>
    <scope>NUCLEOTIDE SEQUENCE [LARGE SCALE GENOMIC DNA]</scope>
    <source>
        <strain evidence="3">ATCC 10500 / CBS 375.48 / QM 6759 / NRRL 1006</strain>
    </source>
</reference>
<dbReference type="SUPFAM" id="SSF50685">
    <property type="entry name" value="Barwin-like endoglucanases"/>
    <property type="match status" value="1"/>
</dbReference>
<dbReference type="VEuPathDB" id="FungiDB:TSTA_041960"/>
<protein>
    <submittedName>
        <fullName evidence="2">Uncharacterized protein</fullName>
    </submittedName>
</protein>
<sequence>MKAQFITAAGLFAGALGQQSIFSGAGFGTYYYDVENVDDCGTSFKYQNMGPVMCNQETALTLNDINSNYIVAMNNTQLGSDPSLYCGKKVVVSVNGQASDLPLFIGDGCQRCGGGSLDATTWNAQAAPGLDFSLSVLNEISGGAGCTNGHVDITWEIVDETLYNFDTNAPASLSMPIWQHSSIALGPDFCLLFYFQNTV</sequence>